<gene>
    <name evidence="2" type="ORF">K469DRAFT_750116</name>
</gene>
<feature type="compositionally biased region" description="Polar residues" evidence="1">
    <location>
        <begin position="218"/>
        <end position="230"/>
    </location>
</feature>
<reference evidence="2" key="1">
    <citation type="journal article" date="2020" name="Stud. Mycol.">
        <title>101 Dothideomycetes genomes: a test case for predicting lifestyles and emergence of pathogens.</title>
        <authorList>
            <person name="Haridas S."/>
            <person name="Albert R."/>
            <person name="Binder M."/>
            <person name="Bloem J."/>
            <person name="Labutti K."/>
            <person name="Salamov A."/>
            <person name="Andreopoulos B."/>
            <person name="Baker S."/>
            <person name="Barry K."/>
            <person name="Bills G."/>
            <person name="Bluhm B."/>
            <person name="Cannon C."/>
            <person name="Castanera R."/>
            <person name="Culley D."/>
            <person name="Daum C."/>
            <person name="Ezra D."/>
            <person name="Gonzalez J."/>
            <person name="Henrissat B."/>
            <person name="Kuo A."/>
            <person name="Liang C."/>
            <person name="Lipzen A."/>
            <person name="Lutzoni F."/>
            <person name="Magnuson J."/>
            <person name="Mondo S."/>
            <person name="Nolan M."/>
            <person name="Ohm R."/>
            <person name="Pangilinan J."/>
            <person name="Park H.-J."/>
            <person name="Ramirez L."/>
            <person name="Alfaro M."/>
            <person name="Sun H."/>
            <person name="Tritt A."/>
            <person name="Yoshinaga Y."/>
            <person name="Zwiers L.-H."/>
            <person name="Turgeon B."/>
            <person name="Goodwin S."/>
            <person name="Spatafora J."/>
            <person name="Crous P."/>
            <person name="Grigoriev I."/>
        </authorList>
    </citation>
    <scope>NUCLEOTIDE SEQUENCE</scope>
    <source>
        <strain evidence="2">CBS 207.26</strain>
    </source>
</reference>
<organism evidence="2 3">
    <name type="scientific">Zopfia rhizophila CBS 207.26</name>
    <dbReference type="NCBI Taxonomy" id="1314779"/>
    <lineage>
        <taxon>Eukaryota</taxon>
        <taxon>Fungi</taxon>
        <taxon>Dikarya</taxon>
        <taxon>Ascomycota</taxon>
        <taxon>Pezizomycotina</taxon>
        <taxon>Dothideomycetes</taxon>
        <taxon>Dothideomycetes incertae sedis</taxon>
        <taxon>Zopfiaceae</taxon>
        <taxon>Zopfia</taxon>
    </lineage>
</organism>
<evidence type="ECO:0000256" key="1">
    <source>
        <dbReference type="SAM" id="MobiDB-lite"/>
    </source>
</evidence>
<name>A0A6A6E461_9PEZI</name>
<dbReference type="AlphaFoldDB" id="A0A6A6E461"/>
<keyword evidence="3" id="KW-1185">Reference proteome</keyword>
<proteinExistence type="predicted"/>
<dbReference type="EMBL" id="ML994632">
    <property type="protein sequence ID" value="KAF2185785.1"/>
    <property type="molecule type" value="Genomic_DNA"/>
</dbReference>
<accession>A0A6A6E461</accession>
<evidence type="ECO:0000313" key="3">
    <source>
        <dbReference type="Proteomes" id="UP000800200"/>
    </source>
</evidence>
<sequence length="258" mass="28334">MTGVKKVIYPRLAELVAKPEKQTASLAGDIEEIGSPTLPFRPPAAKNASRTPDSAWTTEKCLGCPGLIFEVPWSQRQRDLWRVAKDYIERSSGTIRTVVGIKVDYKTPPGAAGRAARIFVWRAPQPDVNGRLSIPPHGGSYIHPLHSVTRLGALVVDAQFRNEQKQAMEGFKLSLRLTDFVCGHFANSFGSVTDLVELTSAQLCEALRKGETVQFPNETDATLSESARLTSGSASRSQARKRRSTVGEIMTRSKTQNR</sequence>
<dbReference type="Proteomes" id="UP000800200">
    <property type="component" value="Unassembled WGS sequence"/>
</dbReference>
<dbReference type="OrthoDB" id="3485856at2759"/>
<evidence type="ECO:0000313" key="2">
    <source>
        <dbReference type="EMBL" id="KAF2185785.1"/>
    </source>
</evidence>
<protein>
    <submittedName>
        <fullName evidence="2">Uncharacterized protein</fullName>
    </submittedName>
</protein>
<feature type="region of interest" description="Disordered" evidence="1">
    <location>
        <begin position="218"/>
        <end position="258"/>
    </location>
</feature>